<proteinExistence type="predicted"/>
<evidence type="ECO:0000313" key="3">
    <source>
        <dbReference type="Proteomes" id="UP000325636"/>
    </source>
</evidence>
<name>A0A5J5LXL8_MICAE</name>
<dbReference type="Proteomes" id="UP000325636">
    <property type="component" value="Unassembled WGS sequence"/>
</dbReference>
<reference evidence="3" key="1">
    <citation type="submission" date="2019-04" db="EMBL/GenBank/DDBJ databases">
        <title>Microviridin 1777: A Toxic Chymotrypsin Inhibitor Discovered by a Metabologenomic Approach.</title>
        <authorList>
            <person name="Sieber S."/>
            <person name="Grendelmeier S.M."/>
            <person name="Harris L.A."/>
            <person name="Mitchell D.A."/>
            <person name="Gademann K."/>
        </authorList>
    </citation>
    <scope>NUCLEOTIDE SEQUENCE [LARGE SCALE GENOMIC DNA]</scope>
    <source>
        <strain evidence="3">EAWAG127a</strain>
    </source>
</reference>
<evidence type="ECO:0000313" key="2">
    <source>
        <dbReference type="EMBL" id="KAB0242447.1"/>
    </source>
</evidence>
<dbReference type="RefSeq" id="WP_150977878.1">
    <property type="nucleotide sequence ID" value="NZ_SRLN01000012.1"/>
</dbReference>
<keyword evidence="1" id="KW-0812">Transmembrane</keyword>
<sequence>MLGDQIPLGVTMSTQEPTLTDVLNELKSFQTAVNQRFEAIDQRFEEIDQRFDAMGQRFQEIDQRLDKLDYKFDTYEKASKKVLRLATTIIIAAATVAVLPSAFQAIGPLLTQIIAAGNN</sequence>
<dbReference type="EMBL" id="SRLN01000012">
    <property type="protein sequence ID" value="KAB0242447.1"/>
    <property type="molecule type" value="Genomic_DNA"/>
</dbReference>
<comment type="caution">
    <text evidence="2">The sequence shown here is derived from an EMBL/GenBank/DDBJ whole genome shotgun (WGS) entry which is preliminary data.</text>
</comment>
<dbReference type="Gene3D" id="3.90.20.10">
    <property type="match status" value="1"/>
</dbReference>
<feature type="transmembrane region" description="Helical" evidence="1">
    <location>
        <begin position="82"/>
        <end position="103"/>
    </location>
</feature>
<organism evidence="2 3">
    <name type="scientific">Microcystis aeruginosa EAWAG127a</name>
    <dbReference type="NCBI Taxonomy" id="2529855"/>
    <lineage>
        <taxon>Bacteria</taxon>
        <taxon>Bacillati</taxon>
        <taxon>Cyanobacteriota</taxon>
        <taxon>Cyanophyceae</taxon>
        <taxon>Oscillatoriophycideae</taxon>
        <taxon>Chroococcales</taxon>
        <taxon>Microcystaceae</taxon>
        <taxon>Microcystis</taxon>
    </lineage>
</organism>
<protein>
    <submittedName>
        <fullName evidence="2">Uncharacterized protein</fullName>
    </submittedName>
</protein>
<dbReference type="AlphaFoldDB" id="A0A5J5LXL8"/>
<keyword evidence="1" id="KW-1133">Transmembrane helix</keyword>
<evidence type="ECO:0000256" key="1">
    <source>
        <dbReference type="SAM" id="Phobius"/>
    </source>
</evidence>
<keyword evidence="1" id="KW-0472">Membrane</keyword>
<dbReference type="InterPro" id="IPR043473">
    <property type="entry name" value="S2_sf_CoV"/>
</dbReference>
<dbReference type="SUPFAM" id="SSF111474">
    <property type="entry name" value="Coronavirus S2 glycoprotein"/>
    <property type="match status" value="1"/>
</dbReference>
<gene>
    <name evidence="2" type="ORF">EZJ55_19700</name>
</gene>
<accession>A0A5J5LXL8</accession>